<dbReference type="Proteomes" id="UP000232323">
    <property type="component" value="Unassembled WGS sequence"/>
</dbReference>
<reference evidence="2 3" key="1">
    <citation type="submission" date="2017-08" db="EMBL/GenBank/DDBJ databases">
        <title>Acidophilic green algal genome provides insights into adaptation to an acidic environment.</title>
        <authorList>
            <person name="Hirooka S."/>
            <person name="Hirose Y."/>
            <person name="Kanesaki Y."/>
            <person name="Higuchi S."/>
            <person name="Fujiwara T."/>
            <person name="Onuma R."/>
            <person name="Era A."/>
            <person name="Ohbayashi R."/>
            <person name="Uzuka A."/>
            <person name="Nozaki H."/>
            <person name="Yoshikawa H."/>
            <person name="Miyagishima S.Y."/>
        </authorList>
    </citation>
    <scope>NUCLEOTIDE SEQUENCE [LARGE SCALE GENOMIC DNA]</scope>
    <source>
        <strain evidence="2 3">NIES-2499</strain>
    </source>
</reference>
<feature type="coiled-coil region" evidence="1">
    <location>
        <begin position="85"/>
        <end position="120"/>
    </location>
</feature>
<evidence type="ECO:0000256" key="1">
    <source>
        <dbReference type="SAM" id="Coils"/>
    </source>
</evidence>
<accession>A0A250WV14</accession>
<dbReference type="OrthoDB" id="528180at2759"/>
<comment type="caution">
    <text evidence="2">The sequence shown here is derived from an EMBL/GenBank/DDBJ whole genome shotgun (WGS) entry which is preliminary data.</text>
</comment>
<proteinExistence type="predicted"/>
<protein>
    <submittedName>
        <fullName evidence="2">Uncharacterized protein</fullName>
    </submittedName>
</protein>
<keyword evidence="3" id="KW-1185">Reference proteome</keyword>
<evidence type="ECO:0000313" key="3">
    <source>
        <dbReference type="Proteomes" id="UP000232323"/>
    </source>
</evidence>
<name>A0A250WV14_9CHLO</name>
<organism evidence="2 3">
    <name type="scientific">Chlamydomonas eustigma</name>
    <dbReference type="NCBI Taxonomy" id="1157962"/>
    <lineage>
        <taxon>Eukaryota</taxon>
        <taxon>Viridiplantae</taxon>
        <taxon>Chlorophyta</taxon>
        <taxon>core chlorophytes</taxon>
        <taxon>Chlorophyceae</taxon>
        <taxon>CS clade</taxon>
        <taxon>Chlamydomonadales</taxon>
        <taxon>Chlamydomonadaceae</taxon>
        <taxon>Chlamydomonas</taxon>
    </lineage>
</organism>
<dbReference type="EMBL" id="BEGY01000008">
    <property type="protein sequence ID" value="GAX74684.1"/>
    <property type="molecule type" value="Genomic_DNA"/>
</dbReference>
<sequence length="309" mass="36102">MLNGLEGLGQKGPHLHALRRNNSTHVIRKITVSARSNKDGKDKGDSQGKADFSAYWSLKIREFFSNRKKVLEDMERKGVQEPELVRKLQAQLEEEMEGMRAQQEEERKALKLKMAAQKELEIQKARDSGITDEQMDALAAQDKSYGEHDVKNAREEMRKSAVSGLAVNMMRARQLIKAALLAPITLALSIQKQWSALFQSQRYENFLLSEGEKIWYWRNRTENERWFWELVFWDRLLFPFICAYTYQQLVPNHLIWAVVVPATFILFQSGELPGPWGVEFWYIAYFGFYQKCWPEVSSWLATIARPWTF</sequence>
<keyword evidence="1" id="KW-0175">Coiled coil</keyword>
<evidence type="ECO:0000313" key="2">
    <source>
        <dbReference type="EMBL" id="GAX74684.1"/>
    </source>
</evidence>
<gene>
    <name evidence="2" type="ORF">CEUSTIGMA_g2132.t1</name>
</gene>
<dbReference type="AlphaFoldDB" id="A0A250WV14"/>